<feature type="compositionally biased region" description="Basic and acidic residues" evidence="1">
    <location>
        <begin position="199"/>
        <end position="208"/>
    </location>
</feature>
<evidence type="ECO:0000313" key="3">
    <source>
        <dbReference type="Proteomes" id="UP001497482"/>
    </source>
</evidence>
<name>A0AAV2J808_KNICA</name>
<dbReference type="EMBL" id="OZ035833">
    <property type="protein sequence ID" value="CAL1573704.1"/>
    <property type="molecule type" value="Genomic_DNA"/>
</dbReference>
<feature type="region of interest" description="Disordered" evidence="1">
    <location>
        <begin position="98"/>
        <end position="132"/>
    </location>
</feature>
<gene>
    <name evidence="2" type="ORF">KC01_LOCUS5554</name>
</gene>
<proteinExistence type="predicted"/>
<dbReference type="AlphaFoldDB" id="A0AAV2J808"/>
<accession>A0AAV2J808</accession>
<sequence length="225" mass="24361">MPYSCSVGRVQLTCRLTQCCERTERVVKKGVTYGLGASRSYSKCPIVTYAILMAQKESSPPLVTTGPPTLDCPPVPSPPAIAPRTMDHGLVTNPPLVDRLTIDPSAGPSQPPLPSTSSIPPAVQEEGASAPGIQAKSTTQSLPVPSVVMGSFNQSDTENLEEVQDQLDDDILEDAWGLLCPEQEAERLETREEYREMLEAMGSEHEQDPIPDLAVRNEQIGHQDL</sequence>
<reference evidence="2 3" key="1">
    <citation type="submission" date="2024-04" db="EMBL/GenBank/DDBJ databases">
        <authorList>
            <person name="Waldvogel A.-M."/>
            <person name="Schoenle A."/>
        </authorList>
    </citation>
    <scope>NUCLEOTIDE SEQUENCE [LARGE SCALE GENOMIC DNA]</scope>
</reference>
<organism evidence="2 3">
    <name type="scientific">Knipowitschia caucasica</name>
    <name type="common">Caucasian dwarf goby</name>
    <name type="synonym">Pomatoschistus caucasicus</name>
    <dbReference type="NCBI Taxonomy" id="637954"/>
    <lineage>
        <taxon>Eukaryota</taxon>
        <taxon>Metazoa</taxon>
        <taxon>Chordata</taxon>
        <taxon>Craniata</taxon>
        <taxon>Vertebrata</taxon>
        <taxon>Euteleostomi</taxon>
        <taxon>Actinopterygii</taxon>
        <taxon>Neopterygii</taxon>
        <taxon>Teleostei</taxon>
        <taxon>Neoteleostei</taxon>
        <taxon>Acanthomorphata</taxon>
        <taxon>Gobiaria</taxon>
        <taxon>Gobiiformes</taxon>
        <taxon>Gobioidei</taxon>
        <taxon>Gobiidae</taxon>
        <taxon>Gobiinae</taxon>
        <taxon>Knipowitschia</taxon>
    </lineage>
</organism>
<evidence type="ECO:0000256" key="1">
    <source>
        <dbReference type="SAM" id="MobiDB-lite"/>
    </source>
</evidence>
<dbReference type="Proteomes" id="UP001497482">
    <property type="component" value="Chromosome 11"/>
</dbReference>
<keyword evidence="3" id="KW-1185">Reference proteome</keyword>
<feature type="region of interest" description="Disordered" evidence="1">
    <location>
        <begin position="199"/>
        <end position="225"/>
    </location>
</feature>
<protein>
    <submittedName>
        <fullName evidence="2">Uncharacterized protein</fullName>
    </submittedName>
</protein>
<evidence type="ECO:0000313" key="2">
    <source>
        <dbReference type="EMBL" id="CAL1573704.1"/>
    </source>
</evidence>